<gene>
    <name evidence="3" type="ORF">AB1Y20_014212</name>
</gene>
<keyword evidence="2" id="KW-0812">Transmembrane</keyword>
<dbReference type="Proteomes" id="UP001515480">
    <property type="component" value="Unassembled WGS sequence"/>
</dbReference>
<reference evidence="3 4" key="1">
    <citation type="journal article" date="2024" name="Science">
        <title>Giant polyketide synthase enzymes in the biosynthesis of giant marine polyether toxins.</title>
        <authorList>
            <person name="Fallon T.R."/>
            <person name="Shende V.V."/>
            <person name="Wierzbicki I.H."/>
            <person name="Pendleton A.L."/>
            <person name="Watervoot N.F."/>
            <person name="Auber R.P."/>
            <person name="Gonzalez D.J."/>
            <person name="Wisecaver J.H."/>
            <person name="Moore B.S."/>
        </authorList>
    </citation>
    <scope>NUCLEOTIDE SEQUENCE [LARGE SCALE GENOMIC DNA]</scope>
    <source>
        <strain evidence="3 4">12B1</strain>
    </source>
</reference>
<organism evidence="3 4">
    <name type="scientific">Prymnesium parvum</name>
    <name type="common">Toxic golden alga</name>
    <dbReference type="NCBI Taxonomy" id="97485"/>
    <lineage>
        <taxon>Eukaryota</taxon>
        <taxon>Haptista</taxon>
        <taxon>Haptophyta</taxon>
        <taxon>Prymnesiophyceae</taxon>
        <taxon>Prymnesiales</taxon>
        <taxon>Prymnesiaceae</taxon>
        <taxon>Prymnesium</taxon>
    </lineage>
</organism>
<evidence type="ECO:0000313" key="4">
    <source>
        <dbReference type="Proteomes" id="UP001515480"/>
    </source>
</evidence>
<proteinExistence type="predicted"/>
<keyword evidence="2" id="KW-0472">Membrane</keyword>
<feature type="compositionally biased region" description="Low complexity" evidence="1">
    <location>
        <begin position="27"/>
        <end position="39"/>
    </location>
</feature>
<name>A0AB34IH18_PRYPA</name>
<keyword evidence="4" id="KW-1185">Reference proteome</keyword>
<dbReference type="EMBL" id="JBGBPQ010000028">
    <property type="protein sequence ID" value="KAL1496608.1"/>
    <property type="molecule type" value="Genomic_DNA"/>
</dbReference>
<comment type="caution">
    <text evidence="3">The sequence shown here is derived from an EMBL/GenBank/DDBJ whole genome shotgun (WGS) entry which is preliminary data.</text>
</comment>
<accession>A0AB34IH18</accession>
<evidence type="ECO:0008006" key="5">
    <source>
        <dbReference type="Google" id="ProtNLM"/>
    </source>
</evidence>
<feature type="transmembrane region" description="Helical" evidence="2">
    <location>
        <begin position="206"/>
        <end position="224"/>
    </location>
</feature>
<evidence type="ECO:0000313" key="3">
    <source>
        <dbReference type="EMBL" id="KAL1496608.1"/>
    </source>
</evidence>
<keyword evidence="2" id="KW-1133">Transmembrane helix</keyword>
<sequence>MPPPKPWERAAIGTTFSSTPPAEVSGHSAHPTSTHSSPAQPTADAHPRARPSWAATSPPGRYGVGGGRYASAHGGAAYQNGMYGSGMYGGAYGNGLYAGGGMGSFMGMGMGMGGMGVGMGFDPDKDPMPPGLRHLENLMFSSTRILQVIEMNFEVLQHFLGSMMALFERLRAIYNDTRQLTSSVGRHSLEFGESSLSTARVAKSRVWRYPLSSLGLVCFCLMLLQRRYRGRVTRPMSAGDRSPSSLTDAFAKSVLDVAWSVHSARNS</sequence>
<dbReference type="AlphaFoldDB" id="A0AB34IH18"/>
<evidence type="ECO:0000256" key="1">
    <source>
        <dbReference type="SAM" id="MobiDB-lite"/>
    </source>
</evidence>
<protein>
    <recommendedName>
        <fullName evidence="5">Peroxin-13</fullName>
    </recommendedName>
</protein>
<evidence type="ECO:0000256" key="2">
    <source>
        <dbReference type="SAM" id="Phobius"/>
    </source>
</evidence>
<feature type="region of interest" description="Disordered" evidence="1">
    <location>
        <begin position="1"/>
        <end position="60"/>
    </location>
</feature>